<dbReference type="OrthoDB" id="1915989at2759"/>
<name>A0A834YHV1_TETSI</name>
<evidence type="ECO:0000313" key="2">
    <source>
        <dbReference type="EMBL" id="KAF8380630.1"/>
    </source>
</evidence>
<keyword evidence="3" id="KW-1185">Reference proteome</keyword>
<proteinExistence type="predicted"/>
<reference evidence="2 3" key="1">
    <citation type="submission" date="2020-04" db="EMBL/GenBank/DDBJ databases">
        <title>Plant Genome Project.</title>
        <authorList>
            <person name="Zhang R.-G."/>
        </authorList>
    </citation>
    <scope>NUCLEOTIDE SEQUENCE [LARGE SCALE GENOMIC DNA]</scope>
    <source>
        <strain evidence="2">YNK0</strain>
        <tissue evidence="2">Leaf</tissue>
    </source>
</reference>
<evidence type="ECO:0000256" key="1">
    <source>
        <dbReference type="SAM" id="MobiDB-lite"/>
    </source>
</evidence>
<protein>
    <submittedName>
        <fullName evidence="2">Uncharacterized protein</fullName>
    </submittedName>
</protein>
<dbReference type="PANTHER" id="PTHR35696:SF1">
    <property type="entry name" value="ELECTRON CARRIER_IRON ION-BINDING PROTEIN"/>
    <property type="match status" value="1"/>
</dbReference>
<dbReference type="Proteomes" id="UP000655225">
    <property type="component" value="Unassembled WGS sequence"/>
</dbReference>
<feature type="compositionally biased region" description="Basic and acidic residues" evidence="1">
    <location>
        <begin position="321"/>
        <end position="340"/>
    </location>
</feature>
<feature type="region of interest" description="Disordered" evidence="1">
    <location>
        <begin position="1"/>
        <end position="57"/>
    </location>
</feature>
<dbReference type="PANTHER" id="PTHR35696">
    <property type="entry name" value="ELECTRON CARRIER/IRON ION-BINDING PROTEIN"/>
    <property type="match status" value="1"/>
</dbReference>
<accession>A0A834YHV1</accession>
<dbReference type="OMA" id="YSFPKLW"/>
<comment type="caution">
    <text evidence="2">The sequence shown here is derived from an EMBL/GenBank/DDBJ whole genome shotgun (WGS) entry which is preliminary data.</text>
</comment>
<feature type="compositionally biased region" description="Polar residues" evidence="1">
    <location>
        <begin position="31"/>
        <end position="49"/>
    </location>
</feature>
<evidence type="ECO:0000313" key="3">
    <source>
        <dbReference type="Proteomes" id="UP000655225"/>
    </source>
</evidence>
<gene>
    <name evidence="2" type="ORF">HHK36_028119</name>
</gene>
<organism evidence="2 3">
    <name type="scientific">Tetracentron sinense</name>
    <name type="common">Spur-leaf</name>
    <dbReference type="NCBI Taxonomy" id="13715"/>
    <lineage>
        <taxon>Eukaryota</taxon>
        <taxon>Viridiplantae</taxon>
        <taxon>Streptophyta</taxon>
        <taxon>Embryophyta</taxon>
        <taxon>Tracheophyta</taxon>
        <taxon>Spermatophyta</taxon>
        <taxon>Magnoliopsida</taxon>
        <taxon>Trochodendrales</taxon>
        <taxon>Trochodendraceae</taxon>
        <taxon>Tetracentron</taxon>
    </lineage>
</organism>
<feature type="compositionally biased region" description="Polar residues" evidence="1">
    <location>
        <begin position="1"/>
        <end position="18"/>
    </location>
</feature>
<sequence length="385" mass="42742">MAASSPVQSNNSNDTIGNAMTKIAMAAASPVLSNDTPTPTPQRSGTPKQNLRGLNKPKCSKCGNVARSRTNLSYHFHVWTEIAVLKPNATFPDKIPSSNSPLFDQQSTDVSSTGTSLRVASLRQLSSNFAQFNGAQVSIRARRPLTRKDAAAINQWRFSKLKEYKNGNIEAENEAFNRYMQNVSLLEEAFSVNSSLEGLTVDGSPALDPTSISGDNGTGKMISQVKMRLRSNTGRMDNFRQRIQDLVDRGLKKLQTWEINDDGAVDDLDGQKGIKRLKKAENWQAKRTSAVSDLIDKLNKARNEEDLKSCLEMKSQLFNRDEKSSLTGSKDVETSKEQIAKDPSSISRHELHYSLPRLCSMTEINQETLNSIDKHFSSLEQIEDL</sequence>
<feature type="region of interest" description="Disordered" evidence="1">
    <location>
        <begin position="321"/>
        <end position="345"/>
    </location>
</feature>
<dbReference type="EMBL" id="JABCRI010000021">
    <property type="protein sequence ID" value="KAF8380630.1"/>
    <property type="molecule type" value="Genomic_DNA"/>
</dbReference>
<dbReference type="AlphaFoldDB" id="A0A834YHV1"/>